<dbReference type="InterPro" id="IPR055528">
    <property type="entry name" value="DUF7102"/>
</dbReference>
<evidence type="ECO:0000313" key="4">
    <source>
        <dbReference type="EMBL" id="KAK4244475.1"/>
    </source>
</evidence>
<comment type="caution">
    <text evidence="4">The sequence shown here is derived from an EMBL/GenBank/DDBJ whole genome shotgun (WGS) entry which is preliminary data.</text>
</comment>
<evidence type="ECO:0000259" key="2">
    <source>
        <dbReference type="Pfam" id="PF23394"/>
    </source>
</evidence>
<protein>
    <submittedName>
        <fullName evidence="4">Uncharacterized protein</fullName>
    </submittedName>
</protein>
<evidence type="ECO:0000259" key="3">
    <source>
        <dbReference type="Pfam" id="PF23395"/>
    </source>
</evidence>
<feature type="domain" description="SAM-like" evidence="3">
    <location>
        <begin position="861"/>
        <end position="936"/>
    </location>
</feature>
<dbReference type="Proteomes" id="UP001303647">
    <property type="component" value="Unassembled WGS sequence"/>
</dbReference>
<dbReference type="AlphaFoldDB" id="A0AAN7HJL2"/>
<feature type="compositionally biased region" description="Polar residues" evidence="1">
    <location>
        <begin position="16"/>
        <end position="28"/>
    </location>
</feature>
<feature type="region of interest" description="Disordered" evidence="1">
    <location>
        <begin position="1"/>
        <end position="33"/>
    </location>
</feature>
<evidence type="ECO:0000256" key="1">
    <source>
        <dbReference type="SAM" id="MobiDB-lite"/>
    </source>
</evidence>
<proteinExistence type="predicted"/>
<dbReference type="Pfam" id="PF23395">
    <property type="entry name" value="SAM_6"/>
    <property type="match status" value="1"/>
</dbReference>
<sequence>MTKACDSESWLEGRSENTGSPSTESAPHSVNADDYARRNRLTIDSLLSDWQRLVDHDLAIKSSLPDFAAGQLIEATDTQLQESLFRAIIPTTEQWQLPISSLQLLQHVCGRLSEAEAAVLISEQNFSGRPKWANFKLETTLLRSDHNTDCRRLARRIKSFRQVPLPDHFLPLHPTNASRGEGIGFPEEFVSSDKKKVKAIEEEKLEVTRETLLYLMQGLKSDLTNIELQAFVGEVSTYQGIEVREHLTPLLSPLSATYPAHFVPENEFCEISYSSDPSSRVSEDIEDAEKIFFKTDFEFWSGVLEKDGMPERYDNLDISEMIRAGELRSPTAQISSKSIARDLSFKLPLLSFSDGHHDDPQDMGVLSSADLKHAKEKMATGDTLSGSNDPTDQLVALFQTSATTVTRATEQERLQPLDATDRVTVPVLDFSISVPEWEKRLWEAKKIFQWIQKENGIDFFSLRWLHNKRGEQRMVWVPLPHMREKRLISKEQLEIDTTSLEYFLRRVHGDEILTSADYIYKEPGLAVLRTQDDDDDEGYLTPIQLSAQQPPNRFEPTNLVMTVPSRQIEEAFHKRLASTEQTQPLAASPAASATDIISPTFIPSTNILRGFMSEYTDFAPLVDNFLEMNFSKKPKLTHSRYFVQPGTAKSTSQFKADEAAMLMAPPPKPVPALVPSINLPRIFPRIAVSFRTSHTLIQQLKRLIPAIELIHRNHDKYRTHRYIQGVASPNLDEADIVVSPITGIHLTTMVQLRQRVIPGVQPRATNFCRVLENVAMRHERVVVLVSEGNKYNETASPLSQSDARALAEVQGFAAASSATTAHVQLMYVGGGMETLAKWIAAVVCEYYPKEAEGVRDLLLPVETFWEVFLRRAGMNVFAAQVVLGKLKMPDGSPAIGGEDGQVFGLPLFLTMPKKQRVEMSAEAFGGRRVLDRVSDFIDKPWDTRTAEQAMINGEMTSRWVTN</sequence>
<name>A0AAN7HJL2_9PEZI</name>
<dbReference type="Pfam" id="PF23394">
    <property type="entry name" value="DUF7102"/>
    <property type="match status" value="1"/>
</dbReference>
<reference evidence="4" key="1">
    <citation type="journal article" date="2023" name="Mol. Phylogenet. Evol.">
        <title>Genome-scale phylogeny and comparative genomics of the fungal order Sordariales.</title>
        <authorList>
            <person name="Hensen N."/>
            <person name="Bonometti L."/>
            <person name="Westerberg I."/>
            <person name="Brannstrom I.O."/>
            <person name="Guillou S."/>
            <person name="Cros-Aarteil S."/>
            <person name="Calhoun S."/>
            <person name="Haridas S."/>
            <person name="Kuo A."/>
            <person name="Mondo S."/>
            <person name="Pangilinan J."/>
            <person name="Riley R."/>
            <person name="LaButti K."/>
            <person name="Andreopoulos B."/>
            <person name="Lipzen A."/>
            <person name="Chen C."/>
            <person name="Yan M."/>
            <person name="Daum C."/>
            <person name="Ng V."/>
            <person name="Clum A."/>
            <person name="Steindorff A."/>
            <person name="Ohm R.A."/>
            <person name="Martin F."/>
            <person name="Silar P."/>
            <person name="Natvig D.O."/>
            <person name="Lalanne C."/>
            <person name="Gautier V."/>
            <person name="Ament-Velasquez S.L."/>
            <person name="Kruys A."/>
            <person name="Hutchinson M.I."/>
            <person name="Powell A.J."/>
            <person name="Barry K."/>
            <person name="Miller A.N."/>
            <person name="Grigoriev I.V."/>
            <person name="Debuchy R."/>
            <person name="Gladieux P."/>
            <person name="Hiltunen Thoren M."/>
            <person name="Johannesson H."/>
        </authorList>
    </citation>
    <scope>NUCLEOTIDE SEQUENCE</scope>
    <source>
        <strain evidence="4">CBS 359.72</strain>
    </source>
</reference>
<accession>A0AAN7HJL2</accession>
<gene>
    <name evidence="4" type="ORF">C7999DRAFT_43878</name>
</gene>
<dbReference type="EMBL" id="MU857737">
    <property type="protein sequence ID" value="KAK4244475.1"/>
    <property type="molecule type" value="Genomic_DNA"/>
</dbReference>
<reference evidence="4" key="2">
    <citation type="submission" date="2023-05" db="EMBL/GenBank/DDBJ databases">
        <authorList>
            <consortium name="Lawrence Berkeley National Laboratory"/>
            <person name="Steindorff A."/>
            <person name="Hensen N."/>
            <person name="Bonometti L."/>
            <person name="Westerberg I."/>
            <person name="Brannstrom I.O."/>
            <person name="Guillou S."/>
            <person name="Cros-Aarteil S."/>
            <person name="Calhoun S."/>
            <person name="Haridas S."/>
            <person name="Kuo A."/>
            <person name="Mondo S."/>
            <person name="Pangilinan J."/>
            <person name="Riley R."/>
            <person name="Labutti K."/>
            <person name="Andreopoulos B."/>
            <person name="Lipzen A."/>
            <person name="Chen C."/>
            <person name="Yanf M."/>
            <person name="Daum C."/>
            <person name="Ng V."/>
            <person name="Clum A."/>
            <person name="Ohm R."/>
            <person name="Martin F."/>
            <person name="Silar P."/>
            <person name="Natvig D."/>
            <person name="Lalanne C."/>
            <person name="Gautier V."/>
            <person name="Ament-Velasquez S.L."/>
            <person name="Kruys A."/>
            <person name="Hutchinson M.I."/>
            <person name="Powell A.J."/>
            <person name="Barry K."/>
            <person name="Miller A.N."/>
            <person name="Grigoriev I.V."/>
            <person name="Debuchy R."/>
            <person name="Gladieux P."/>
            <person name="Thoren M.H."/>
            <person name="Johannesson H."/>
        </authorList>
    </citation>
    <scope>NUCLEOTIDE SEQUENCE</scope>
    <source>
        <strain evidence="4">CBS 359.72</strain>
    </source>
</reference>
<organism evidence="4 5">
    <name type="scientific">Corynascus novoguineensis</name>
    <dbReference type="NCBI Taxonomy" id="1126955"/>
    <lineage>
        <taxon>Eukaryota</taxon>
        <taxon>Fungi</taxon>
        <taxon>Dikarya</taxon>
        <taxon>Ascomycota</taxon>
        <taxon>Pezizomycotina</taxon>
        <taxon>Sordariomycetes</taxon>
        <taxon>Sordariomycetidae</taxon>
        <taxon>Sordariales</taxon>
        <taxon>Chaetomiaceae</taxon>
        <taxon>Corynascus</taxon>
    </lineage>
</organism>
<feature type="domain" description="DUF7102" evidence="2">
    <location>
        <begin position="690"/>
        <end position="848"/>
    </location>
</feature>
<keyword evidence="5" id="KW-1185">Reference proteome</keyword>
<dbReference type="InterPro" id="IPR057559">
    <property type="entry name" value="SAM_6"/>
</dbReference>
<evidence type="ECO:0000313" key="5">
    <source>
        <dbReference type="Proteomes" id="UP001303647"/>
    </source>
</evidence>